<evidence type="ECO:0000313" key="9">
    <source>
        <dbReference type="EMBL" id="RJT11398.1"/>
    </source>
</evidence>
<evidence type="ECO:0000256" key="1">
    <source>
        <dbReference type="ARBA" id="ARBA00004651"/>
    </source>
</evidence>
<feature type="transmembrane region" description="Helical" evidence="7">
    <location>
        <begin position="91"/>
        <end position="109"/>
    </location>
</feature>
<evidence type="ECO:0000313" key="10">
    <source>
        <dbReference type="Proteomes" id="UP000284119"/>
    </source>
</evidence>
<comment type="caution">
    <text evidence="9">The sequence shown here is derived from an EMBL/GenBank/DDBJ whole genome shotgun (WGS) entry which is preliminary data.</text>
</comment>
<protein>
    <recommendedName>
        <fullName evidence="8">MotA/TolQ/ExbB proton channel domain-containing protein</fullName>
    </recommendedName>
</protein>
<dbReference type="Proteomes" id="UP000284119">
    <property type="component" value="Unassembled WGS sequence"/>
</dbReference>
<dbReference type="Pfam" id="PF01618">
    <property type="entry name" value="MotA_ExbB"/>
    <property type="match status" value="1"/>
</dbReference>
<comment type="subcellular location">
    <subcellularLocation>
        <location evidence="1">Cell membrane</location>
        <topology evidence="1">Multi-pass membrane protein</topology>
    </subcellularLocation>
    <subcellularLocation>
        <location evidence="6">Membrane</location>
        <topology evidence="6">Multi-pass membrane protein</topology>
    </subcellularLocation>
</comment>
<evidence type="ECO:0000256" key="3">
    <source>
        <dbReference type="ARBA" id="ARBA00022692"/>
    </source>
</evidence>
<feature type="transmembrane region" description="Helical" evidence="7">
    <location>
        <begin position="18"/>
        <end position="37"/>
    </location>
</feature>
<keyword evidence="5 7" id="KW-0472">Membrane</keyword>
<sequence>MMLSKVLESLLSTMNSTTITDCFIWAVIAVFLGALYARKKGESSHFLEYAPTLMTALGILGTFVGVVIGLLHFDTTNIEHSIPVLLGGLKTAFITSIVGMVGALAFNILDRLLPSSKNNGIASPVTVTPDHIHEVLQSQHKPTKASHCQKLERYLFPNGHFTSW</sequence>
<feature type="domain" description="MotA/TolQ/ExbB proton channel" evidence="8">
    <location>
        <begin position="43"/>
        <end position="113"/>
    </location>
</feature>
<evidence type="ECO:0000259" key="8">
    <source>
        <dbReference type="Pfam" id="PF01618"/>
    </source>
</evidence>
<keyword evidence="4 7" id="KW-1133">Transmembrane helix</keyword>
<dbReference type="InterPro" id="IPR002898">
    <property type="entry name" value="MotA_ExbB_proton_chnl"/>
</dbReference>
<name>A0ABX9P056_9GAMM</name>
<proteinExistence type="inferred from homology"/>
<keyword evidence="2" id="KW-1003">Cell membrane</keyword>
<dbReference type="EMBL" id="RAHG01000008">
    <property type="protein sequence ID" value="RJT11398.1"/>
    <property type="molecule type" value="Genomic_DNA"/>
</dbReference>
<organism evidence="9 10">
    <name type="scientific">Rahnella inusitata</name>
    <dbReference type="NCBI Taxonomy" id="58169"/>
    <lineage>
        <taxon>Bacteria</taxon>
        <taxon>Pseudomonadati</taxon>
        <taxon>Pseudomonadota</taxon>
        <taxon>Gammaproteobacteria</taxon>
        <taxon>Enterobacterales</taxon>
        <taxon>Yersiniaceae</taxon>
        <taxon>Rahnella</taxon>
    </lineage>
</organism>
<comment type="similarity">
    <text evidence="6">Belongs to the exbB/tolQ family.</text>
</comment>
<gene>
    <name evidence="9" type="ORF">D5396_16385</name>
</gene>
<keyword evidence="10" id="KW-1185">Reference proteome</keyword>
<evidence type="ECO:0000256" key="6">
    <source>
        <dbReference type="RuleBase" id="RU004057"/>
    </source>
</evidence>
<keyword evidence="6" id="KW-0813">Transport</keyword>
<feature type="transmembrane region" description="Helical" evidence="7">
    <location>
        <begin position="49"/>
        <end position="71"/>
    </location>
</feature>
<evidence type="ECO:0000256" key="7">
    <source>
        <dbReference type="SAM" id="Phobius"/>
    </source>
</evidence>
<reference evidence="9 10" key="1">
    <citation type="submission" date="2018-09" db="EMBL/GenBank/DDBJ databases">
        <authorList>
            <person name="Le Fleche-Mateos A."/>
        </authorList>
    </citation>
    <scope>NUCLEOTIDE SEQUENCE [LARGE SCALE GENOMIC DNA]</scope>
    <source>
        <strain evidence="9 10">DSM 30078</strain>
    </source>
</reference>
<evidence type="ECO:0000256" key="5">
    <source>
        <dbReference type="ARBA" id="ARBA00023136"/>
    </source>
</evidence>
<evidence type="ECO:0000256" key="4">
    <source>
        <dbReference type="ARBA" id="ARBA00022989"/>
    </source>
</evidence>
<accession>A0ABX9P056</accession>
<keyword evidence="6" id="KW-0653">Protein transport</keyword>
<evidence type="ECO:0000256" key="2">
    <source>
        <dbReference type="ARBA" id="ARBA00022475"/>
    </source>
</evidence>
<keyword evidence="3 7" id="KW-0812">Transmembrane</keyword>